<feature type="domain" description="Saposin B-type" evidence="5">
    <location>
        <begin position="569"/>
        <end position="649"/>
    </location>
</feature>
<dbReference type="GeneID" id="110984484"/>
<dbReference type="SMART" id="SM00741">
    <property type="entry name" value="SapB"/>
    <property type="match status" value="3"/>
</dbReference>
<name>A0A8B7Z6I8_ACAPL</name>
<dbReference type="InterPro" id="IPR051428">
    <property type="entry name" value="Sphingo_Act-Surfact_Prot"/>
</dbReference>
<feature type="domain" description="Saposin B-type" evidence="5">
    <location>
        <begin position="45"/>
        <end position="123"/>
    </location>
</feature>
<reference evidence="7" key="1">
    <citation type="submission" date="2025-08" db="UniProtKB">
        <authorList>
            <consortium name="RefSeq"/>
        </authorList>
    </citation>
    <scope>IDENTIFICATION</scope>
</reference>
<evidence type="ECO:0000256" key="4">
    <source>
        <dbReference type="SAM" id="SignalP"/>
    </source>
</evidence>
<keyword evidence="1" id="KW-1015">Disulfide bond</keyword>
<dbReference type="KEGG" id="aplc:110984484"/>
<feature type="region of interest" description="Disordered" evidence="3">
    <location>
        <begin position="264"/>
        <end position="412"/>
    </location>
</feature>
<dbReference type="SUPFAM" id="SSF47862">
    <property type="entry name" value="Saposin"/>
    <property type="match status" value="3"/>
</dbReference>
<evidence type="ECO:0000256" key="3">
    <source>
        <dbReference type="SAM" id="MobiDB-lite"/>
    </source>
</evidence>
<keyword evidence="2" id="KW-0325">Glycoprotein</keyword>
<feature type="chain" id="PRO_5034990809" evidence="4">
    <location>
        <begin position="19"/>
        <end position="649"/>
    </location>
</feature>
<feature type="compositionally biased region" description="Basic and acidic residues" evidence="3">
    <location>
        <begin position="288"/>
        <end position="387"/>
    </location>
</feature>
<dbReference type="Proteomes" id="UP000694845">
    <property type="component" value="Unplaced"/>
</dbReference>
<proteinExistence type="predicted"/>
<keyword evidence="6" id="KW-1185">Reference proteome</keyword>
<feature type="compositionally biased region" description="Basic and acidic residues" evidence="3">
    <location>
        <begin position="477"/>
        <end position="487"/>
    </location>
</feature>
<dbReference type="RefSeq" id="XP_022100405.1">
    <property type="nucleotide sequence ID" value="XM_022244713.1"/>
</dbReference>
<gene>
    <name evidence="7" type="primary">LOC110984484</name>
</gene>
<dbReference type="Pfam" id="PF03489">
    <property type="entry name" value="SapB_2"/>
    <property type="match status" value="1"/>
</dbReference>
<dbReference type="AlphaFoldDB" id="A0A8B7Z6I8"/>
<evidence type="ECO:0000313" key="6">
    <source>
        <dbReference type="Proteomes" id="UP000694845"/>
    </source>
</evidence>
<protein>
    <submittedName>
        <fullName evidence="7">Uncharacterized protein LOC110984484</fullName>
    </submittedName>
</protein>
<evidence type="ECO:0000256" key="2">
    <source>
        <dbReference type="ARBA" id="ARBA00023180"/>
    </source>
</evidence>
<feature type="region of interest" description="Disordered" evidence="3">
    <location>
        <begin position="477"/>
        <end position="528"/>
    </location>
</feature>
<dbReference type="InterPro" id="IPR008139">
    <property type="entry name" value="SaposinB_dom"/>
</dbReference>
<dbReference type="InterPro" id="IPR011001">
    <property type="entry name" value="Saposin-like"/>
</dbReference>
<dbReference type="Gene3D" id="1.10.225.10">
    <property type="entry name" value="Saposin-like"/>
    <property type="match status" value="3"/>
</dbReference>
<accession>A0A8B7Z6I8</accession>
<dbReference type="PANTHER" id="PTHR11480">
    <property type="entry name" value="SAPOSIN-RELATED"/>
    <property type="match status" value="1"/>
</dbReference>
<dbReference type="OrthoDB" id="69496at2759"/>
<feature type="compositionally biased region" description="Basic residues" evidence="3">
    <location>
        <begin position="388"/>
        <end position="404"/>
    </location>
</feature>
<dbReference type="PROSITE" id="PS50015">
    <property type="entry name" value="SAP_B"/>
    <property type="match status" value="3"/>
</dbReference>
<sequence length="649" mass="75625">MAFRTVLLLLSLVGCGLCWKRPINFPGVRDEWPPMPLPGIDDNANQITCDICVVVIGEVQSLLKNESSKITDLLDELCADLPSDYSGTCKEYVDEWTPIIIDFIENQTPEEICQDMTLCDSSEVETPQLTRFGLGHLMRFVRRSFKKNFNQMMIKNALGNNFLCTGCETVVSELHDLLANEQLWDEITALLAEGCAICPVEAQCRAFLKNLPAELKAFADNDLNNQTCKIIGFCPSSRPDDPWDMFSQFFPGFLPDFDADFKPRGPWSRRRPRPDTEPAPRRHPFRPFFERDRPDHGRNRSDTEDHDHKHWPFPRRDRPYHGRNRTDTGDHDHQHWPFPRRDRPYHGRNRSDTEDRDHQYRPHDRDRDHDHDHDHPHGRDHDRPHGRDHPHHRRDRPHRGPHHGYRPDDMPVPDIRPWWKPGMKPLKPVDVRPTLPAEPLNLEDEIPDFHNPINVEVPVNDDILNVEIPDVEIPRVPEVDFRPDPRDPFGFNRQDNRPRPQGTKNWKPHLENRKGASPAKPWSRWGSRKQRSIAIDTWFNTDDFDQTNTFDVEPETENEDEPMQQLVESSWQCDVCEYEVDILQRYMREHEDAINAKLLSLANLFCERLPAASTAECKSEFAELLPPIVDMLIETYMTADTVCSALEIC</sequence>
<keyword evidence="4" id="KW-0732">Signal</keyword>
<feature type="signal peptide" evidence="4">
    <location>
        <begin position="1"/>
        <end position="18"/>
    </location>
</feature>
<organism evidence="6 7">
    <name type="scientific">Acanthaster planci</name>
    <name type="common">Crown-of-thorns starfish</name>
    <dbReference type="NCBI Taxonomy" id="133434"/>
    <lineage>
        <taxon>Eukaryota</taxon>
        <taxon>Metazoa</taxon>
        <taxon>Echinodermata</taxon>
        <taxon>Eleutherozoa</taxon>
        <taxon>Asterozoa</taxon>
        <taxon>Asteroidea</taxon>
        <taxon>Valvatacea</taxon>
        <taxon>Valvatida</taxon>
        <taxon>Acanthasteridae</taxon>
        <taxon>Acanthaster</taxon>
    </lineage>
</organism>
<evidence type="ECO:0000256" key="1">
    <source>
        <dbReference type="ARBA" id="ARBA00023157"/>
    </source>
</evidence>
<dbReference type="OMA" id="CKTEVAR"/>
<dbReference type="PROSITE" id="PS51257">
    <property type="entry name" value="PROKAR_LIPOPROTEIN"/>
    <property type="match status" value="1"/>
</dbReference>
<dbReference type="InterPro" id="IPR008138">
    <property type="entry name" value="SapB_2"/>
</dbReference>
<evidence type="ECO:0000313" key="7">
    <source>
        <dbReference type="RefSeq" id="XP_022100405.1"/>
    </source>
</evidence>
<feature type="domain" description="Saposin B-type" evidence="5">
    <location>
        <begin position="160"/>
        <end position="238"/>
    </location>
</feature>
<evidence type="ECO:0000259" key="5">
    <source>
        <dbReference type="PROSITE" id="PS50015"/>
    </source>
</evidence>
<dbReference type="PANTHER" id="PTHR11480:SF3">
    <property type="entry name" value="BCDNA.GH08312"/>
    <property type="match status" value="1"/>
</dbReference>